<dbReference type="InterPro" id="IPR025652">
    <property type="entry name" value="TesB_C"/>
</dbReference>
<evidence type="ECO:0000313" key="5">
    <source>
        <dbReference type="EMBL" id="EJZ86387.1"/>
    </source>
</evidence>
<dbReference type="GO" id="GO:0009062">
    <property type="term" value="P:fatty acid catabolic process"/>
    <property type="evidence" value="ECO:0007669"/>
    <property type="project" value="TreeGrafter"/>
</dbReference>
<evidence type="ECO:0000259" key="3">
    <source>
        <dbReference type="Pfam" id="PF02551"/>
    </source>
</evidence>
<evidence type="ECO:0000256" key="2">
    <source>
        <dbReference type="ARBA" id="ARBA00022801"/>
    </source>
</evidence>
<dbReference type="CDD" id="cd03444">
    <property type="entry name" value="Thioesterase_II_repeat1"/>
    <property type="match status" value="1"/>
</dbReference>
<proteinExistence type="inferred from homology"/>
<accession>K0YRB0</accession>
<protein>
    <submittedName>
        <fullName evidence="5">Acyl-CoA thioesterase II</fullName>
    </submittedName>
</protein>
<dbReference type="eggNOG" id="COG1946">
    <property type="taxonomic scope" value="Bacteria"/>
</dbReference>
<dbReference type="InterPro" id="IPR042171">
    <property type="entry name" value="Acyl-CoA_hotdog"/>
</dbReference>
<dbReference type="SUPFAM" id="SSF54637">
    <property type="entry name" value="Thioesterase/thiol ester dehydrase-isomerase"/>
    <property type="match status" value="2"/>
</dbReference>
<dbReference type="Pfam" id="PF02551">
    <property type="entry name" value="Acyl_CoA_thio"/>
    <property type="match status" value="1"/>
</dbReference>
<dbReference type="Proteomes" id="UP000003994">
    <property type="component" value="Unassembled WGS sequence"/>
</dbReference>
<dbReference type="PANTHER" id="PTHR11066">
    <property type="entry name" value="ACYL-COA THIOESTERASE"/>
    <property type="match status" value="1"/>
</dbReference>
<evidence type="ECO:0000259" key="4">
    <source>
        <dbReference type="Pfam" id="PF13622"/>
    </source>
</evidence>
<dbReference type="STRING" id="883077.HMPREF9241_01012"/>
<feature type="domain" description="Acyl-CoA thioesterase-like N-terminal HotDog" evidence="4">
    <location>
        <begin position="80"/>
        <end position="155"/>
    </location>
</feature>
<gene>
    <name evidence="5" type="ORF">HMPREF9241_01012</name>
</gene>
<reference evidence="5 6" key="1">
    <citation type="submission" date="2012-07" db="EMBL/GenBank/DDBJ databases">
        <title>The Genome Sequence of Actinomyces turicensis ACS-279-V-COL4.</title>
        <authorList>
            <consortium name="The Broad Institute Genome Sequencing Platform"/>
            <person name="Earl A."/>
            <person name="Ward D."/>
            <person name="Feldgarden M."/>
            <person name="Gevers D."/>
            <person name="Saerens B."/>
            <person name="Vaneechoutte M."/>
            <person name="Walker B."/>
            <person name="Young S.K."/>
            <person name="Zeng Q."/>
            <person name="Gargeya S."/>
            <person name="Fitzgerald M."/>
            <person name="Haas B."/>
            <person name="Abouelleil A."/>
            <person name="Alvarado L."/>
            <person name="Arachchi H.M."/>
            <person name="Berlin A."/>
            <person name="Chapman S.B."/>
            <person name="Goldberg J."/>
            <person name="Griggs A."/>
            <person name="Gujja S."/>
            <person name="Hansen M."/>
            <person name="Howarth C."/>
            <person name="Imamovic A."/>
            <person name="Larimer J."/>
            <person name="McCowen C."/>
            <person name="Montmayeur A."/>
            <person name="Murphy C."/>
            <person name="Neiman D."/>
            <person name="Pearson M."/>
            <person name="Priest M."/>
            <person name="Roberts A."/>
            <person name="Saif S."/>
            <person name="Shea T."/>
            <person name="Sisk P."/>
            <person name="Sykes S."/>
            <person name="Wortman J."/>
            <person name="Nusbaum C."/>
            <person name="Birren B."/>
        </authorList>
    </citation>
    <scope>NUCLEOTIDE SEQUENCE [LARGE SCALE GENOMIC DNA]</scope>
    <source>
        <strain evidence="5 6">ACS-279-V-Col4</strain>
    </source>
</reference>
<sequence length="358" mass="39375">MAVFCSFSTLSSVDSRRLSAPRVGGLCGGVREVSGENRYMTHPIDVPLISTEPVASVLRILALEESGHDRFVGHSLPQVRRVYGGQVVAQALVAAAATMDEGRLPHSFHTYFMRGGDPSIPFELEVQRLRDGRSFSSRRVVCRQGEKEILALQASYEKNEAGLAFTSDSPAVTPPEELSSALEIFRAMDHPVGRFLGKTTAFDVRHVQQSLYTKSDESLASRQQLWMKPRAEVPAEASQHVHRALLAYVIDQVMLEPAMRALGLSWMTPGMSAASLDHAMWFHRDVDINEWLLFDGTCSNVNSSRTLVRYQVFTRNGTLVAEAEQQGMLRVPGNGQAGSGRWGFGVDPKTGQLRAGMA</sequence>
<dbReference type="HOGENOM" id="CLU_032690_0_1_11"/>
<keyword evidence="2" id="KW-0378">Hydrolase</keyword>
<dbReference type="Gene3D" id="2.40.160.210">
    <property type="entry name" value="Acyl-CoA thioesterase, double hotdog domain"/>
    <property type="match status" value="1"/>
</dbReference>
<evidence type="ECO:0000313" key="6">
    <source>
        <dbReference type="Proteomes" id="UP000003994"/>
    </source>
</evidence>
<dbReference type="Pfam" id="PF13622">
    <property type="entry name" value="4HBT_3"/>
    <property type="match status" value="1"/>
</dbReference>
<comment type="similarity">
    <text evidence="1">Belongs to the C/M/P thioester hydrolase family.</text>
</comment>
<name>K0YRB0_9ACTO</name>
<dbReference type="GO" id="GO:0006637">
    <property type="term" value="P:acyl-CoA metabolic process"/>
    <property type="evidence" value="ECO:0007669"/>
    <property type="project" value="InterPro"/>
</dbReference>
<feature type="domain" description="Acyl-CoA thioesterase 2 C-terminal" evidence="3">
    <location>
        <begin position="219"/>
        <end position="328"/>
    </location>
</feature>
<dbReference type="PATRIC" id="fig|883077.3.peg.1018"/>
<keyword evidence="6" id="KW-1185">Reference proteome</keyword>
<dbReference type="InterPro" id="IPR003703">
    <property type="entry name" value="Acyl_CoA_thio"/>
</dbReference>
<comment type="caution">
    <text evidence="5">The sequence shown here is derived from an EMBL/GenBank/DDBJ whole genome shotgun (WGS) entry which is preliminary data.</text>
</comment>
<dbReference type="GO" id="GO:0047617">
    <property type="term" value="F:fatty acyl-CoA hydrolase activity"/>
    <property type="evidence" value="ECO:0007669"/>
    <property type="project" value="InterPro"/>
</dbReference>
<dbReference type="PANTHER" id="PTHR11066:SF34">
    <property type="entry name" value="ACYL-COENZYME A THIOESTERASE 8"/>
    <property type="match status" value="1"/>
</dbReference>
<dbReference type="EMBL" id="AGWQ01000006">
    <property type="protein sequence ID" value="EJZ86387.1"/>
    <property type="molecule type" value="Genomic_DNA"/>
</dbReference>
<dbReference type="AlphaFoldDB" id="K0YRB0"/>
<dbReference type="InterPro" id="IPR049449">
    <property type="entry name" value="TesB_ACOT8-like_N"/>
</dbReference>
<dbReference type="InterPro" id="IPR029069">
    <property type="entry name" value="HotDog_dom_sf"/>
</dbReference>
<dbReference type="CDD" id="cd03445">
    <property type="entry name" value="Thioesterase_II_repeat2"/>
    <property type="match status" value="1"/>
</dbReference>
<organism evidence="5 6">
    <name type="scientific">Schaalia turicensis ACS-279-V-Col4</name>
    <dbReference type="NCBI Taxonomy" id="883077"/>
    <lineage>
        <taxon>Bacteria</taxon>
        <taxon>Bacillati</taxon>
        <taxon>Actinomycetota</taxon>
        <taxon>Actinomycetes</taxon>
        <taxon>Actinomycetales</taxon>
        <taxon>Actinomycetaceae</taxon>
        <taxon>Schaalia</taxon>
    </lineage>
</organism>
<evidence type="ECO:0000256" key="1">
    <source>
        <dbReference type="ARBA" id="ARBA00006538"/>
    </source>
</evidence>